<dbReference type="InterPro" id="IPR036817">
    <property type="entry name" value="Transthyretin/HIU_hydrolase_sf"/>
</dbReference>
<evidence type="ECO:0000259" key="9">
    <source>
        <dbReference type="SMART" id="SM00095"/>
    </source>
</evidence>
<dbReference type="Proteomes" id="UP001597418">
    <property type="component" value="Unassembled WGS sequence"/>
</dbReference>
<feature type="domain" description="Transthyretin/hydroxyisourate hydrolase" evidence="9">
    <location>
        <begin position="22"/>
        <end position="136"/>
    </location>
</feature>
<evidence type="ECO:0000313" key="11">
    <source>
        <dbReference type="Proteomes" id="UP001597418"/>
    </source>
</evidence>
<keyword evidence="8" id="KW-0732">Signal</keyword>
<comment type="similarity">
    <text evidence="3 7">Belongs to the transthyretin family. 5-hydroxyisourate hydrolase subfamily.</text>
</comment>
<dbReference type="GO" id="GO:0033971">
    <property type="term" value="F:hydroxyisourate hydrolase activity"/>
    <property type="evidence" value="ECO:0007669"/>
    <property type="project" value="UniProtKB-EC"/>
</dbReference>
<protein>
    <recommendedName>
        <fullName evidence="7">5-hydroxyisourate hydrolase</fullName>
        <shortName evidence="7">HIU hydrolase</shortName>
        <shortName evidence="7">HIUHase</shortName>
        <ecNumber evidence="7">3.5.2.17</ecNumber>
    </recommendedName>
</protein>
<dbReference type="InterPro" id="IPR014306">
    <property type="entry name" value="Hydroxyisourate_hydrolase"/>
</dbReference>
<organism evidence="10 11">
    <name type="scientific">Sphingobacterium populi</name>
    <dbReference type="NCBI Taxonomy" id="1812824"/>
    <lineage>
        <taxon>Bacteria</taxon>
        <taxon>Pseudomonadati</taxon>
        <taxon>Bacteroidota</taxon>
        <taxon>Sphingobacteriia</taxon>
        <taxon>Sphingobacteriales</taxon>
        <taxon>Sphingobacteriaceae</taxon>
        <taxon>Sphingobacterium</taxon>
    </lineage>
</organism>
<dbReference type="CDD" id="cd05822">
    <property type="entry name" value="TLP_HIUase"/>
    <property type="match status" value="1"/>
</dbReference>
<keyword evidence="5 7" id="KW-0659">Purine metabolism</keyword>
<evidence type="ECO:0000256" key="8">
    <source>
        <dbReference type="SAM" id="SignalP"/>
    </source>
</evidence>
<dbReference type="Pfam" id="PF00576">
    <property type="entry name" value="Transthyretin"/>
    <property type="match status" value="1"/>
</dbReference>
<dbReference type="PANTHER" id="PTHR10395">
    <property type="entry name" value="URICASE AND TRANSTHYRETIN-RELATED"/>
    <property type="match status" value="1"/>
</dbReference>
<dbReference type="SUPFAM" id="SSF49472">
    <property type="entry name" value="Transthyretin (synonym: prealbumin)"/>
    <property type="match status" value="1"/>
</dbReference>
<accession>A0ABW5U9J6</accession>
<dbReference type="InterPro" id="IPR023419">
    <property type="entry name" value="Transthyretin_CS"/>
</dbReference>
<reference evidence="11" key="1">
    <citation type="journal article" date="2019" name="Int. J. Syst. Evol. Microbiol.">
        <title>The Global Catalogue of Microorganisms (GCM) 10K type strain sequencing project: providing services to taxonomists for standard genome sequencing and annotation.</title>
        <authorList>
            <consortium name="The Broad Institute Genomics Platform"/>
            <consortium name="The Broad Institute Genome Sequencing Center for Infectious Disease"/>
            <person name="Wu L."/>
            <person name="Ma J."/>
        </authorList>
    </citation>
    <scope>NUCLEOTIDE SEQUENCE [LARGE SCALE GENOMIC DNA]</scope>
    <source>
        <strain evidence="11">KCTC 42247</strain>
    </source>
</reference>
<comment type="function">
    <text evidence="2">Catalyzes the hydrolysis of 5-hydroxyisourate (HIU) to 2-oxo-4-hydroxy-4-carboxy-5-ureidoimidazoline (OHCU).</text>
</comment>
<evidence type="ECO:0000256" key="3">
    <source>
        <dbReference type="ARBA" id="ARBA00009850"/>
    </source>
</evidence>
<proteinExistence type="inferred from homology"/>
<evidence type="ECO:0000313" key="10">
    <source>
        <dbReference type="EMBL" id="MFD2742593.1"/>
    </source>
</evidence>
<dbReference type="SMART" id="SM00095">
    <property type="entry name" value="TR_THY"/>
    <property type="match status" value="1"/>
</dbReference>
<evidence type="ECO:0000256" key="2">
    <source>
        <dbReference type="ARBA" id="ARBA00002704"/>
    </source>
</evidence>
<dbReference type="EC" id="3.5.2.17" evidence="7"/>
<evidence type="ECO:0000256" key="7">
    <source>
        <dbReference type="RuleBase" id="RU361270"/>
    </source>
</evidence>
<dbReference type="Gene3D" id="2.60.40.180">
    <property type="entry name" value="Transthyretin/hydroxyisourate hydrolase domain"/>
    <property type="match status" value="1"/>
</dbReference>
<dbReference type="PROSITE" id="PS00769">
    <property type="entry name" value="TRANSTHYRETIN_2"/>
    <property type="match status" value="1"/>
</dbReference>
<feature type="chain" id="PRO_5047148642" description="5-hydroxyisourate hydrolase" evidence="8">
    <location>
        <begin position="21"/>
        <end position="136"/>
    </location>
</feature>
<name>A0ABW5U9J6_9SPHI</name>
<dbReference type="InterPro" id="IPR000895">
    <property type="entry name" value="Transthyretin/HIU_hydrolase"/>
</dbReference>
<feature type="signal peptide" evidence="8">
    <location>
        <begin position="1"/>
        <end position="20"/>
    </location>
</feature>
<dbReference type="NCBIfam" id="TIGR02962">
    <property type="entry name" value="hdxy_isourate"/>
    <property type="match status" value="1"/>
</dbReference>
<dbReference type="EMBL" id="JBHUMB010000006">
    <property type="protein sequence ID" value="MFD2742593.1"/>
    <property type="molecule type" value="Genomic_DNA"/>
</dbReference>
<gene>
    <name evidence="10" type="primary">uraH</name>
    <name evidence="10" type="ORF">ACFSQ6_04220</name>
</gene>
<evidence type="ECO:0000256" key="6">
    <source>
        <dbReference type="ARBA" id="ARBA00022801"/>
    </source>
</evidence>
<evidence type="ECO:0000256" key="5">
    <source>
        <dbReference type="ARBA" id="ARBA00022631"/>
    </source>
</evidence>
<comment type="catalytic activity">
    <reaction evidence="1 7">
        <text>5-hydroxyisourate + H2O = 5-hydroxy-2-oxo-4-ureido-2,5-dihydro-1H-imidazole-5-carboxylate + H(+)</text>
        <dbReference type="Rhea" id="RHEA:23736"/>
        <dbReference type="ChEBI" id="CHEBI:15377"/>
        <dbReference type="ChEBI" id="CHEBI:15378"/>
        <dbReference type="ChEBI" id="CHEBI:18072"/>
        <dbReference type="ChEBI" id="CHEBI:58639"/>
        <dbReference type="EC" id="3.5.2.17"/>
    </reaction>
</comment>
<sequence length="136" mass="15502">MEKIIALLLAFAAISQGLYAQETSCQLSSHVLDINAGRPAQDIKITLSKKDQADNWNIIDEKITNSKGRIDDFLPKDGKDTNGVYKLTFHTQPYFKALNQRSFYPFIEVVFELLDQEHYHVPITLSPFGYSTYRGN</sequence>
<comment type="subunit">
    <text evidence="4 7">Homotetramer.</text>
</comment>
<keyword evidence="6 7" id="KW-0378">Hydrolase</keyword>
<dbReference type="RefSeq" id="WP_066755308.1">
    <property type="nucleotide sequence ID" value="NZ_JBHUMB010000006.1"/>
</dbReference>
<evidence type="ECO:0000256" key="1">
    <source>
        <dbReference type="ARBA" id="ARBA00001043"/>
    </source>
</evidence>
<dbReference type="InterPro" id="IPR023416">
    <property type="entry name" value="Transthyretin/HIU_hydrolase_d"/>
</dbReference>
<dbReference type="PRINTS" id="PR00189">
    <property type="entry name" value="TRNSTHYRETIN"/>
</dbReference>
<keyword evidence="11" id="KW-1185">Reference proteome</keyword>
<dbReference type="PROSITE" id="PS00768">
    <property type="entry name" value="TRANSTHYRETIN_1"/>
    <property type="match status" value="1"/>
</dbReference>
<dbReference type="InterPro" id="IPR023418">
    <property type="entry name" value="Thyroxine_BS"/>
</dbReference>
<comment type="caution">
    <text evidence="10">The sequence shown here is derived from an EMBL/GenBank/DDBJ whole genome shotgun (WGS) entry which is preliminary data.</text>
</comment>
<evidence type="ECO:0000256" key="4">
    <source>
        <dbReference type="ARBA" id="ARBA00011881"/>
    </source>
</evidence>
<dbReference type="PANTHER" id="PTHR10395:SF7">
    <property type="entry name" value="5-HYDROXYISOURATE HYDROLASE"/>
    <property type="match status" value="1"/>
</dbReference>